<keyword evidence="2" id="KW-1185">Reference proteome</keyword>
<dbReference type="RefSeq" id="WP_210154841.1">
    <property type="nucleotide sequence ID" value="NZ_JAFCNB010000003.1"/>
</dbReference>
<protein>
    <submittedName>
        <fullName evidence="1">Uncharacterized protein</fullName>
    </submittedName>
</protein>
<name>A0A940WL84_9ACTN</name>
<reference evidence="1" key="1">
    <citation type="submission" date="2021-02" db="EMBL/GenBank/DDBJ databases">
        <title>Draft genome sequence of Microbispora sp. RL4-1S isolated from rice leaves in Thailand.</title>
        <authorList>
            <person name="Muangham S."/>
            <person name="Duangmal K."/>
        </authorList>
    </citation>
    <scope>NUCLEOTIDE SEQUENCE</scope>
    <source>
        <strain evidence="1">RL4-1S</strain>
    </source>
</reference>
<gene>
    <name evidence="1" type="ORF">JOL79_06920</name>
</gene>
<organism evidence="1 2">
    <name type="scientific">Microbispora oryzae</name>
    <dbReference type="NCBI Taxonomy" id="2806554"/>
    <lineage>
        <taxon>Bacteria</taxon>
        <taxon>Bacillati</taxon>
        <taxon>Actinomycetota</taxon>
        <taxon>Actinomycetes</taxon>
        <taxon>Streptosporangiales</taxon>
        <taxon>Streptosporangiaceae</taxon>
        <taxon>Microbispora</taxon>
    </lineage>
</organism>
<comment type="caution">
    <text evidence="1">The sequence shown here is derived from an EMBL/GenBank/DDBJ whole genome shotgun (WGS) entry which is preliminary data.</text>
</comment>
<proteinExistence type="predicted"/>
<accession>A0A940WL84</accession>
<dbReference type="EMBL" id="JAFCNB010000003">
    <property type="protein sequence ID" value="MBP2703530.1"/>
    <property type="molecule type" value="Genomic_DNA"/>
</dbReference>
<evidence type="ECO:0000313" key="2">
    <source>
        <dbReference type="Proteomes" id="UP000674234"/>
    </source>
</evidence>
<dbReference type="Proteomes" id="UP000674234">
    <property type="component" value="Unassembled WGS sequence"/>
</dbReference>
<evidence type="ECO:0000313" key="1">
    <source>
        <dbReference type="EMBL" id="MBP2703530.1"/>
    </source>
</evidence>
<dbReference type="AlphaFoldDB" id="A0A940WL84"/>
<sequence length="122" mass="13361">MTRSRPQPLPPLNDVERISARGVITSHYDAQVREAERLLLHAEQAVQTAQAARAAWLASNALPENEAAYIIGAAAGAYSDAAFAHIAGKDVDPDAVNRLRRDLDLVRAYVRHDLGYRFGETP</sequence>